<name>W4HD23_APHAT</name>
<dbReference type="EMBL" id="KI913114">
    <property type="protein sequence ID" value="ETV89028.1"/>
    <property type="molecule type" value="Genomic_DNA"/>
</dbReference>
<feature type="compositionally biased region" description="Polar residues" evidence="1">
    <location>
        <begin position="1"/>
        <end position="16"/>
    </location>
</feature>
<feature type="compositionally biased region" description="Pro residues" evidence="1">
    <location>
        <begin position="260"/>
        <end position="274"/>
    </location>
</feature>
<dbReference type="OrthoDB" id="162570at2759"/>
<dbReference type="RefSeq" id="XP_009821428.1">
    <property type="nucleotide sequence ID" value="XM_009823126.1"/>
</dbReference>
<protein>
    <submittedName>
        <fullName evidence="2">Uncharacterized protein</fullName>
    </submittedName>
</protein>
<evidence type="ECO:0000313" key="2">
    <source>
        <dbReference type="EMBL" id="ETV89028.1"/>
    </source>
</evidence>
<sequence length="524" mass="59030">MHASSAKQGGRNSHSKNGFDVIQDHVRQSNNRLLRARMNAKKATHDASTDKSDETQCNDNAAIAALGCYLDKKAKDVYDAAPEYPPIRSPHPRNTSHAVFGLAVKLTNITKFRAHKRRSGLKIKRTGTQQSDKLAKKDGKSYRDIQTAAMMHRQKHGNPLDMSEKVLTAFRAVAHLWLQRKQRRDQALKDNVTSRLVMRHSKMSAMSDNVFDIVSKNFVTAVPALQFFDDSDAVEVPKPVVSRLPSAPVHRPHTSRPAQPSRPPSPQATPPPCPATSRATPSTPPATTISTPRGICYTINDDGQRLCKTEHNMSDLELDRTARGRFNDKVTSVEDAMLLNMNKRLKIRMGLKKSRLQDISTAFNLHQKQLTETLVATLAMHWAEQEDMHVKKLSVVCLNDTNMPSFRIDKEVHLSHLRHQKWRLYEMCKLVSLFGAMLKAAEDTPGDMTRSAMRVLSLFRILIEDHSTLTPIVLKSIVAQLTPADLQCPRVEVLLNVVHKRLTTWRRDDEPAIIRSPLVKAQTY</sequence>
<feature type="region of interest" description="Disordered" evidence="1">
    <location>
        <begin position="1"/>
        <end position="20"/>
    </location>
</feature>
<feature type="compositionally biased region" description="Low complexity" evidence="1">
    <location>
        <begin position="275"/>
        <end position="292"/>
    </location>
</feature>
<organism evidence="2">
    <name type="scientific">Aphanomyces astaci</name>
    <name type="common">Crayfish plague agent</name>
    <dbReference type="NCBI Taxonomy" id="112090"/>
    <lineage>
        <taxon>Eukaryota</taxon>
        <taxon>Sar</taxon>
        <taxon>Stramenopiles</taxon>
        <taxon>Oomycota</taxon>
        <taxon>Saprolegniomycetes</taxon>
        <taxon>Saprolegniales</taxon>
        <taxon>Verrucalvaceae</taxon>
        <taxon>Aphanomyces</taxon>
    </lineage>
</organism>
<dbReference type="VEuPathDB" id="FungiDB:H257_00432"/>
<dbReference type="AlphaFoldDB" id="W4HD23"/>
<reference evidence="2" key="1">
    <citation type="submission" date="2013-12" db="EMBL/GenBank/DDBJ databases">
        <title>The Genome Sequence of Aphanomyces astaci APO3.</title>
        <authorList>
            <consortium name="The Broad Institute Genomics Platform"/>
            <person name="Russ C."/>
            <person name="Tyler B."/>
            <person name="van West P."/>
            <person name="Dieguez-Uribeondo J."/>
            <person name="Young S.K."/>
            <person name="Zeng Q."/>
            <person name="Gargeya S."/>
            <person name="Fitzgerald M."/>
            <person name="Abouelleil A."/>
            <person name="Alvarado L."/>
            <person name="Chapman S.B."/>
            <person name="Gainer-Dewar J."/>
            <person name="Goldberg J."/>
            <person name="Griggs A."/>
            <person name="Gujja S."/>
            <person name="Hansen M."/>
            <person name="Howarth C."/>
            <person name="Imamovic A."/>
            <person name="Ireland A."/>
            <person name="Larimer J."/>
            <person name="McCowan C."/>
            <person name="Murphy C."/>
            <person name="Pearson M."/>
            <person name="Poon T.W."/>
            <person name="Priest M."/>
            <person name="Roberts A."/>
            <person name="Saif S."/>
            <person name="Shea T."/>
            <person name="Sykes S."/>
            <person name="Wortman J."/>
            <person name="Nusbaum C."/>
            <person name="Birren B."/>
        </authorList>
    </citation>
    <scope>NUCLEOTIDE SEQUENCE [LARGE SCALE GENOMIC DNA]</scope>
    <source>
        <strain evidence="2">APO3</strain>
    </source>
</reference>
<feature type="region of interest" description="Disordered" evidence="1">
    <location>
        <begin position="243"/>
        <end position="293"/>
    </location>
</feature>
<gene>
    <name evidence="2" type="ORF">H257_00432</name>
</gene>
<dbReference type="GeneID" id="20802428"/>
<proteinExistence type="predicted"/>
<evidence type="ECO:0000256" key="1">
    <source>
        <dbReference type="SAM" id="MobiDB-lite"/>
    </source>
</evidence>
<accession>W4HD23</accession>